<organism evidence="5 6">
    <name type="scientific">Canavalia gladiata</name>
    <name type="common">Sword bean</name>
    <name type="synonym">Dolichos gladiatus</name>
    <dbReference type="NCBI Taxonomy" id="3824"/>
    <lineage>
        <taxon>Eukaryota</taxon>
        <taxon>Viridiplantae</taxon>
        <taxon>Streptophyta</taxon>
        <taxon>Embryophyta</taxon>
        <taxon>Tracheophyta</taxon>
        <taxon>Spermatophyta</taxon>
        <taxon>Magnoliopsida</taxon>
        <taxon>eudicotyledons</taxon>
        <taxon>Gunneridae</taxon>
        <taxon>Pentapetalae</taxon>
        <taxon>rosids</taxon>
        <taxon>fabids</taxon>
        <taxon>Fabales</taxon>
        <taxon>Fabaceae</taxon>
        <taxon>Papilionoideae</taxon>
        <taxon>50 kb inversion clade</taxon>
        <taxon>NPAAA clade</taxon>
        <taxon>indigoferoid/millettioid clade</taxon>
        <taxon>Phaseoleae</taxon>
        <taxon>Canavalia</taxon>
    </lineage>
</organism>
<keyword evidence="2" id="KW-0547">Nucleotide-binding</keyword>
<dbReference type="Proteomes" id="UP001367508">
    <property type="component" value="Unassembled WGS sequence"/>
</dbReference>
<evidence type="ECO:0000313" key="6">
    <source>
        <dbReference type="Proteomes" id="UP001367508"/>
    </source>
</evidence>
<dbReference type="Gene3D" id="1.20.5.4130">
    <property type="match status" value="1"/>
</dbReference>
<evidence type="ECO:0000256" key="1">
    <source>
        <dbReference type="ARBA" id="ARBA00022737"/>
    </source>
</evidence>
<dbReference type="InterPro" id="IPR041118">
    <property type="entry name" value="Rx_N"/>
</dbReference>
<keyword evidence="1" id="KW-0677">Repeat</keyword>
<sequence length="118" mass="13353">MPVGELLGGALAGAFFQVVFGQLLSPEVWNYFRRRKMDEMLLKRLKMVLRSINAVSDDAEQKQYRDPFVKEWLNEVRDAVLDAEDLLDEIDFEVLKSSLEAESHTSASKAGFKSVVDG</sequence>
<keyword evidence="3" id="KW-0611">Plant defense</keyword>
<feature type="domain" description="Disease resistance N-terminal" evidence="4">
    <location>
        <begin position="22"/>
        <end position="103"/>
    </location>
</feature>
<keyword evidence="6" id="KW-1185">Reference proteome</keyword>
<dbReference type="EMBL" id="JAYMYQ010000009">
    <property type="protein sequence ID" value="KAK7314128.1"/>
    <property type="molecule type" value="Genomic_DNA"/>
</dbReference>
<dbReference type="GO" id="GO:0000166">
    <property type="term" value="F:nucleotide binding"/>
    <property type="evidence" value="ECO:0007669"/>
    <property type="project" value="UniProtKB-KW"/>
</dbReference>
<proteinExistence type="predicted"/>
<evidence type="ECO:0000259" key="4">
    <source>
        <dbReference type="Pfam" id="PF18052"/>
    </source>
</evidence>
<evidence type="ECO:0000256" key="2">
    <source>
        <dbReference type="ARBA" id="ARBA00022741"/>
    </source>
</evidence>
<reference evidence="5 6" key="1">
    <citation type="submission" date="2024-01" db="EMBL/GenBank/DDBJ databases">
        <title>The genomes of 5 underutilized Papilionoideae crops provide insights into root nodulation and disease resistanc.</title>
        <authorList>
            <person name="Jiang F."/>
        </authorList>
    </citation>
    <scope>NUCLEOTIDE SEQUENCE [LARGE SCALE GENOMIC DNA]</scope>
    <source>
        <strain evidence="5">LVBAO_FW01</strain>
        <tissue evidence="5">Leaves</tissue>
    </source>
</reference>
<protein>
    <recommendedName>
        <fullName evidence="4">Disease resistance N-terminal domain-containing protein</fullName>
    </recommendedName>
</protein>
<evidence type="ECO:0000256" key="3">
    <source>
        <dbReference type="ARBA" id="ARBA00022821"/>
    </source>
</evidence>
<comment type="caution">
    <text evidence="5">The sequence shown here is derived from an EMBL/GenBank/DDBJ whole genome shotgun (WGS) entry which is preliminary data.</text>
</comment>
<dbReference type="AlphaFoldDB" id="A0AAN9KD92"/>
<dbReference type="Pfam" id="PF18052">
    <property type="entry name" value="Rx_N"/>
    <property type="match status" value="1"/>
</dbReference>
<name>A0AAN9KD92_CANGL</name>
<accession>A0AAN9KD92</accession>
<dbReference type="GO" id="GO:0006952">
    <property type="term" value="P:defense response"/>
    <property type="evidence" value="ECO:0007669"/>
    <property type="project" value="UniProtKB-KW"/>
</dbReference>
<evidence type="ECO:0000313" key="5">
    <source>
        <dbReference type="EMBL" id="KAK7314128.1"/>
    </source>
</evidence>
<gene>
    <name evidence="5" type="ORF">VNO77_39339</name>
</gene>